<proteinExistence type="predicted"/>
<reference evidence="1 2" key="1">
    <citation type="journal article" date="2012" name="J. Bacteriol.">
        <title>Complete genome sequences of Methylophaga sp. strain JAM1 and Methylophaga sp. strain JAM7.</title>
        <authorList>
            <person name="Villeneuve C."/>
            <person name="Martineau C."/>
            <person name="Mauffrey F."/>
            <person name="Villemur R."/>
        </authorList>
    </citation>
    <scope>NUCLEOTIDE SEQUENCE [LARGE SCALE GENOMIC DNA]</scope>
    <source>
        <strain evidence="1 2">JAM7</strain>
    </source>
</reference>
<dbReference type="Proteomes" id="UP000009145">
    <property type="component" value="Chromosome"/>
</dbReference>
<sequence>MAPSMTNIGTYINAKTPFFNRTNYFWYIMSDTMEQVKNNF</sequence>
<evidence type="ECO:0000313" key="1">
    <source>
        <dbReference type="EMBL" id="AFJ01498.1"/>
    </source>
</evidence>
<dbReference type="STRING" id="754477.Q7C_320"/>
<dbReference type="AlphaFoldDB" id="I1YF05"/>
<gene>
    <name evidence="1" type="ordered locus">Q7C_320</name>
</gene>
<organism evidence="1 2">
    <name type="scientific">Methylophaga frappieri (strain ATCC BAA-2434 / DSM 25690 / JAM7)</name>
    <dbReference type="NCBI Taxonomy" id="754477"/>
    <lineage>
        <taxon>Bacteria</taxon>
        <taxon>Pseudomonadati</taxon>
        <taxon>Pseudomonadota</taxon>
        <taxon>Gammaproteobacteria</taxon>
        <taxon>Thiotrichales</taxon>
        <taxon>Piscirickettsiaceae</taxon>
        <taxon>Methylophaga</taxon>
    </lineage>
</organism>
<protein>
    <submittedName>
        <fullName evidence="1">Uncharacterized protein</fullName>
    </submittedName>
</protein>
<name>I1YF05_METFJ</name>
<dbReference type="HOGENOM" id="CLU_3292273_0_0_6"/>
<dbReference type="PATRIC" id="fig|754477.3.peg.317"/>
<accession>I1YF05</accession>
<dbReference type="KEGG" id="mec:Q7C_320"/>
<dbReference type="EMBL" id="CP003380">
    <property type="protein sequence ID" value="AFJ01498.1"/>
    <property type="molecule type" value="Genomic_DNA"/>
</dbReference>
<keyword evidence="2" id="KW-1185">Reference proteome</keyword>
<evidence type="ECO:0000313" key="2">
    <source>
        <dbReference type="Proteomes" id="UP000009145"/>
    </source>
</evidence>